<evidence type="ECO:0000313" key="2">
    <source>
        <dbReference type="EMBL" id="PYI13151.1"/>
    </source>
</evidence>
<feature type="compositionally biased region" description="Acidic residues" evidence="1">
    <location>
        <begin position="264"/>
        <end position="303"/>
    </location>
</feature>
<feature type="region of interest" description="Disordered" evidence="1">
    <location>
        <begin position="166"/>
        <end position="325"/>
    </location>
</feature>
<name>A0A2V5GR40_ASPV1</name>
<gene>
    <name evidence="2" type="ORF">BO99DRAFT_348099</name>
</gene>
<feature type="compositionally biased region" description="Basic and acidic residues" evidence="1">
    <location>
        <begin position="130"/>
        <end position="140"/>
    </location>
</feature>
<evidence type="ECO:0000256" key="1">
    <source>
        <dbReference type="SAM" id="MobiDB-lite"/>
    </source>
</evidence>
<dbReference type="EMBL" id="KZ825259">
    <property type="protein sequence ID" value="PYI13151.1"/>
    <property type="molecule type" value="Genomic_DNA"/>
</dbReference>
<keyword evidence="3" id="KW-1185">Reference proteome</keyword>
<evidence type="ECO:0000313" key="3">
    <source>
        <dbReference type="Proteomes" id="UP000249829"/>
    </source>
</evidence>
<dbReference type="PANTHER" id="PTHR38698">
    <property type="entry name" value="EXPRESSED PROTEIN"/>
    <property type="match status" value="1"/>
</dbReference>
<dbReference type="OMA" id="WTKSRIR"/>
<accession>A0A2V5GR40</accession>
<dbReference type="Proteomes" id="UP000249829">
    <property type="component" value="Unassembled WGS sequence"/>
</dbReference>
<feature type="compositionally biased region" description="Polar residues" evidence="1">
    <location>
        <begin position="189"/>
        <end position="208"/>
    </location>
</feature>
<dbReference type="InterPro" id="IPR031355">
    <property type="entry name" value="YBL010C/LAA2-like"/>
</dbReference>
<reference evidence="2 3" key="1">
    <citation type="submission" date="2018-02" db="EMBL/GenBank/DDBJ databases">
        <title>The genomes of Aspergillus section Nigri reveals drivers in fungal speciation.</title>
        <authorList>
            <consortium name="DOE Joint Genome Institute"/>
            <person name="Vesth T.C."/>
            <person name="Nybo J."/>
            <person name="Theobald S."/>
            <person name="Brandl J."/>
            <person name="Frisvad J.C."/>
            <person name="Nielsen K.F."/>
            <person name="Lyhne E.K."/>
            <person name="Kogle M.E."/>
            <person name="Kuo A."/>
            <person name="Riley R."/>
            <person name="Clum A."/>
            <person name="Nolan M."/>
            <person name="Lipzen A."/>
            <person name="Salamov A."/>
            <person name="Henrissat B."/>
            <person name="Wiebenga A."/>
            <person name="De vries R.P."/>
            <person name="Grigoriev I.V."/>
            <person name="Mortensen U.H."/>
            <person name="Andersen M.R."/>
            <person name="Baker S.E."/>
        </authorList>
    </citation>
    <scope>NUCLEOTIDE SEQUENCE [LARGE SCALE GENOMIC DNA]</scope>
    <source>
        <strain evidence="2 3">CBS 115571</strain>
    </source>
</reference>
<dbReference type="PANTHER" id="PTHR38698:SF1">
    <property type="entry name" value="FUNGAL PROTEIN"/>
    <property type="match status" value="1"/>
</dbReference>
<feature type="compositionally biased region" description="Basic and acidic residues" evidence="1">
    <location>
        <begin position="35"/>
        <end position="44"/>
    </location>
</feature>
<dbReference type="Pfam" id="PF17104">
    <property type="entry name" value="YBL010C_LAA2"/>
    <property type="match status" value="1"/>
</dbReference>
<organism evidence="2 3">
    <name type="scientific">Aspergillus violaceofuscus (strain CBS 115571)</name>
    <dbReference type="NCBI Taxonomy" id="1450538"/>
    <lineage>
        <taxon>Eukaryota</taxon>
        <taxon>Fungi</taxon>
        <taxon>Dikarya</taxon>
        <taxon>Ascomycota</taxon>
        <taxon>Pezizomycotina</taxon>
        <taxon>Eurotiomycetes</taxon>
        <taxon>Eurotiomycetidae</taxon>
        <taxon>Eurotiales</taxon>
        <taxon>Aspergillaceae</taxon>
        <taxon>Aspergillus</taxon>
    </lineage>
</organism>
<feature type="compositionally biased region" description="Low complexity" evidence="1">
    <location>
        <begin position="53"/>
        <end position="64"/>
    </location>
</feature>
<feature type="region of interest" description="Disordered" evidence="1">
    <location>
        <begin position="439"/>
        <end position="507"/>
    </location>
</feature>
<feature type="compositionally biased region" description="Polar residues" evidence="1">
    <location>
        <begin position="452"/>
        <end position="483"/>
    </location>
</feature>
<feature type="compositionally biased region" description="Basic and acidic residues" evidence="1">
    <location>
        <begin position="67"/>
        <end position="76"/>
    </location>
</feature>
<sequence length="581" mass="62221">MSDRISRPSSPYLEPPRKTVELEDSGAQDSAANSDDEHFSDASEGHQLPPSRPSSSAGRASPIPLTRVERVDENPAHGEVPGTAAYEIRTQDAVPDQVEVVPDGSRSRSTSTSGQQQRPMTPSSPIPRTVVEKVDLDQPSHGDIPGTPAYELRRADAVPDVVVKASESDAAPIPESVSILTDTPVPETLLSQVNSPTNDEEQSPQVSSDDNEESQPHAHRAKPSDPQPDQTETVTAAPPGKSGFYSPASHRSHTRRKSSVTGEEFGEEETPGGGADDFDDFTEGQDDMGDFDDADFGDFDDGFQEPSAAVPVDVEVSQPPTPPSVPTLLDLTTYQTIPDLYAALDDPLDQLFPSTTSPLPSSKPEPIPNATAIFSTERSLSLWSQLVAPPPLQPQNWVKSRIRRLFLVSLGVPVDLDEILPASKQKKLILPSLTISANTSSTATPNTASQNPGTGTPTHASSHSRSQSLAANANRNSVQSTAGSPGGTPRSTAARRRREASPPPELDLSAVRRLCATTDAALGGLTDGELKGHVQELEWVTLRASSVLEYWLKRLDGLVSEKEAFEGVIENLVSHARRVRK</sequence>
<feature type="compositionally biased region" description="Low complexity" evidence="1">
    <location>
        <begin position="107"/>
        <end position="118"/>
    </location>
</feature>
<protein>
    <submittedName>
        <fullName evidence="2">Uncharacterized protein</fullName>
    </submittedName>
</protein>
<dbReference type="AlphaFoldDB" id="A0A2V5GR40"/>
<feature type="region of interest" description="Disordered" evidence="1">
    <location>
        <begin position="1"/>
        <end position="152"/>
    </location>
</feature>
<feature type="compositionally biased region" description="Low complexity" evidence="1">
    <location>
        <begin position="439"/>
        <end position="451"/>
    </location>
</feature>
<dbReference type="STRING" id="1450538.A0A2V5GR40"/>
<proteinExistence type="predicted"/>